<keyword evidence="4 9" id="KW-0997">Cell inner membrane</keyword>
<comment type="similarity">
    <text evidence="8 9">Belongs to the TRAP transporter small permease family.</text>
</comment>
<feature type="transmembrane region" description="Helical" evidence="9">
    <location>
        <begin position="56"/>
        <end position="74"/>
    </location>
</feature>
<evidence type="ECO:0000313" key="12">
    <source>
        <dbReference type="Proteomes" id="UP000252255"/>
    </source>
</evidence>
<comment type="subcellular location">
    <subcellularLocation>
        <location evidence="1 9">Cell inner membrane</location>
        <topology evidence="1 9">Multi-pass membrane protein</topology>
    </subcellularLocation>
</comment>
<protein>
    <recommendedName>
        <fullName evidence="9">TRAP transporter small permease protein</fullName>
    </recommendedName>
</protein>
<dbReference type="GO" id="GO:0015740">
    <property type="term" value="P:C4-dicarboxylate transport"/>
    <property type="evidence" value="ECO:0007669"/>
    <property type="project" value="TreeGrafter"/>
</dbReference>
<dbReference type="GO" id="GO:0022857">
    <property type="term" value="F:transmembrane transporter activity"/>
    <property type="evidence" value="ECO:0007669"/>
    <property type="project" value="UniProtKB-UniRule"/>
</dbReference>
<gene>
    <name evidence="11" type="ORF">TH30_10755</name>
</gene>
<keyword evidence="7 9" id="KW-0472">Membrane</keyword>
<feature type="transmembrane region" description="Helical" evidence="9">
    <location>
        <begin position="95"/>
        <end position="119"/>
    </location>
</feature>
<dbReference type="Pfam" id="PF04290">
    <property type="entry name" value="DctQ"/>
    <property type="match status" value="1"/>
</dbReference>
<comment type="caution">
    <text evidence="11">The sequence shown here is derived from an EMBL/GenBank/DDBJ whole genome shotgun (WGS) entry which is preliminary data.</text>
</comment>
<proteinExistence type="inferred from homology"/>
<evidence type="ECO:0000313" key="11">
    <source>
        <dbReference type="EMBL" id="RCK46280.1"/>
    </source>
</evidence>
<evidence type="ECO:0000256" key="4">
    <source>
        <dbReference type="ARBA" id="ARBA00022519"/>
    </source>
</evidence>
<dbReference type="InterPro" id="IPR055348">
    <property type="entry name" value="DctQ"/>
</dbReference>
<keyword evidence="2 9" id="KW-0813">Transport</keyword>
<evidence type="ECO:0000256" key="1">
    <source>
        <dbReference type="ARBA" id="ARBA00004429"/>
    </source>
</evidence>
<keyword evidence="6 9" id="KW-1133">Transmembrane helix</keyword>
<evidence type="ECO:0000256" key="5">
    <source>
        <dbReference type="ARBA" id="ARBA00022692"/>
    </source>
</evidence>
<dbReference type="InterPro" id="IPR007387">
    <property type="entry name" value="TRAP_DctQ"/>
</dbReference>
<name>A0A367WZU3_9PROT</name>
<organism evidence="11 12">
    <name type="scientific">Thalassospira profundimaris</name>
    <dbReference type="NCBI Taxonomy" id="502049"/>
    <lineage>
        <taxon>Bacteria</taxon>
        <taxon>Pseudomonadati</taxon>
        <taxon>Pseudomonadota</taxon>
        <taxon>Alphaproteobacteria</taxon>
        <taxon>Rhodospirillales</taxon>
        <taxon>Thalassospiraceae</taxon>
        <taxon>Thalassospira</taxon>
    </lineage>
</organism>
<comment type="subunit">
    <text evidence="9">The complex comprises the extracytoplasmic solute receptor protein and the two transmembrane proteins.</text>
</comment>
<reference evidence="11 12" key="1">
    <citation type="submission" date="2014-07" db="EMBL/GenBank/DDBJ databases">
        <title>Draft genome sequence of Thalassospira profundimaris PR54-5.</title>
        <authorList>
            <person name="Lai Q."/>
            <person name="Shao Z."/>
        </authorList>
    </citation>
    <scope>NUCLEOTIDE SEQUENCE [LARGE SCALE GENOMIC DNA]</scope>
    <source>
        <strain evidence="11 12">PR54-5</strain>
    </source>
</reference>
<comment type="function">
    <text evidence="9">Part of the tripartite ATP-independent periplasmic (TRAP) transport system.</text>
</comment>
<dbReference type="PANTHER" id="PTHR35011:SF10">
    <property type="entry name" value="TRAP TRANSPORTER SMALL PERMEASE PROTEIN"/>
    <property type="match status" value="1"/>
</dbReference>
<keyword evidence="5 9" id="KW-0812">Transmembrane</keyword>
<feature type="transmembrane region" description="Helical" evidence="9">
    <location>
        <begin position="139"/>
        <end position="166"/>
    </location>
</feature>
<dbReference type="EMBL" id="JPWI01000005">
    <property type="protein sequence ID" value="RCK46280.1"/>
    <property type="molecule type" value="Genomic_DNA"/>
</dbReference>
<dbReference type="GO" id="GO:0005886">
    <property type="term" value="C:plasma membrane"/>
    <property type="evidence" value="ECO:0007669"/>
    <property type="project" value="UniProtKB-SubCell"/>
</dbReference>
<feature type="domain" description="Tripartite ATP-independent periplasmic transporters DctQ component" evidence="10">
    <location>
        <begin position="34"/>
        <end position="155"/>
    </location>
</feature>
<evidence type="ECO:0000256" key="8">
    <source>
        <dbReference type="ARBA" id="ARBA00038436"/>
    </source>
</evidence>
<dbReference type="AlphaFoldDB" id="A0A367WZU3"/>
<accession>A0A367WZU3</accession>
<sequence length="188" mass="20418">MAETKIVTQKLIAAIRRTNRIIALLVGLVLMGSVALIIAEILLREIGISLGGSEEISGYVMAGVASWGLSFALTELAHVRIDLIRLKLQERGKAFLDLLSIVALAGVASVVAIQCWPVLSKTIQRGSTANTPLETPLWIPQAIWFSGWLWFAVCSCALVVLTLILLMRRDLEQADTLVGARSELELEA</sequence>
<evidence type="ECO:0000256" key="6">
    <source>
        <dbReference type="ARBA" id="ARBA00022989"/>
    </source>
</evidence>
<evidence type="ECO:0000256" key="9">
    <source>
        <dbReference type="RuleBase" id="RU369079"/>
    </source>
</evidence>
<evidence type="ECO:0000256" key="2">
    <source>
        <dbReference type="ARBA" id="ARBA00022448"/>
    </source>
</evidence>
<dbReference type="Proteomes" id="UP000252255">
    <property type="component" value="Unassembled WGS sequence"/>
</dbReference>
<evidence type="ECO:0000259" key="10">
    <source>
        <dbReference type="Pfam" id="PF04290"/>
    </source>
</evidence>
<evidence type="ECO:0000256" key="7">
    <source>
        <dbReference type="ARBA" id="ARBA00023136"/>
    </source>
</evidence>
<evidence type="ECO:0000256" key="3">
    <source>
        <dbReference type="ARBA" id="ARBA00022475"/>
    </source>
</evidence>
<feature type="transmembrane region" description="Helical" evidence="9">
    <location>
        <begin position="21"/>
        <end position="44"/>
    </location>
</feature>
<keyword evidence="3" id="KW-1003">Cell membrane</keyword>
<dbReference type="PANTHER" id="PTHR35011">
    <property type="entry name" value="2,3-DIKETO-L-GULONATE TRAP TRANSPORTER SMALL PERMEASE PROTEIN YIAM"/>
    <property type="match status" value="1"/>
</dbReference>